<protein>
    <submittedName>
        <fullName evidence="1">Uncharacterized protein</fullName>
    </submittedName>
</protein>
<keyword evidence="2" id="KW-1185">Reference proteome</keyword>
<evidence type="ECO:0000313" key="2">
    <source>
        <dbReference type="Proteomes" id="UP000032946"/>
    </source>
</evidence>
<dbReference type="EMBL" id="FO818640">
    <property type="protein sequence ID" value="CDM95243.1"/>
    <property type="molecule type" value="Genomic_DNA"/>
</dbReference>
<gene>
    <name evidence="1" type="ORF">ARTHRO_30511</name>
</gene>
<reference evidence="1 2" key="1">
    <citation type="submission" date="2014-02" db="EMBL/GenBank/DDBJ databases">
        <authorList>
            <person name="Genoscope - CEA"/>
        </authorList>
    </citation>
    <scope>NUCLEOTIDE SEQUENCE [LARGE SCALE GENOMIC DNA]</scope>
    <source>
        <strain evidence="1 2">PCC 8005</strain>
    </source>
</reference>
<accession>A0A9P1KGM1</accession>
<organism evidence="1 2">
    <name type="scientific">Limnospira indica PCC 8005</name>
    <dbReference type="NCBI Taxonomy" id="376219"/>
    <lineage>
        <taxon>Bacteria</taxon>
        <taxon>Bacillati</taxon>
        <taxon>Cyanobacteriota</taxon>
        <taxon>Cyanophyceae</taxon>
        <taxon>Oscillatoriophycideae</taxon>
        <taxon>Oscillatoriales</taxon>
        <taxon>Sirenicapillariaceae</taxon>
        <taxon>Limnospira</taxon>
    </lineage>
</organism>
<dbReference type="RefSeq" id="WP_006625590.1">
    <property type="nucleotide sequence ID" value="NZ_FO818640.1"/>
</dbReference>
<dbReference type="AlphaFoldDB" id="A0A9P1KGM1"/>
<proteinExistence type="predicted"/>
<evidence type="ECO:0000313" key="1">
    <source>
        <dbReference type="EMBL" id="CDM95243.1"/>
    </source>
</evidence>
<dbReference type="Proteomes" id="UP000032946">
    <property type="component" value="Chromosome"/>
</dbReference>
<name>A0A9P1KGM1_9CYAN</name>
<sequence length="68" mass="7832">MALTQEEEKQIRELLQQQDQQKRKSVLSSKENLKRWLSSAASHIAGKVVGAAFDMLWNSILGWFPDLF</sequence>